<organism evidence="2">
    <name type="scientific">Arundo donax</name>
    <name type="common">Giant reed</name>
    <name type="synonym">Donax arundinaceus</name>
    <dbReference type="NCBI Taxonomy" id="35708"/>
    <lineage>
        <taxon>Eukaryota</taxon>
        <taxon>Viridiplantae</taxon>
        <taxon>Streptophyta</taxon>
        <taxon>Embryophyta</taxon>
        <taxon>Tracheophyta</taxon>
        <taxon>Spermatophyta</taxon>
        <taxon>Magnoliopsida</taxon>
        <taxon>Liliopsida</taxon>
        <taxon>Poales</taxon>
        <taxon>Poaceae</taxon>
        <taxon>PACMAD clade</taxon>
        <taxon>Arundinoideae</taxon>
        <taxon>Arundineae</taxon>
        <taxon>Arundo</taxon>
    </lineage>
</organism>
<feature type="compositionally biased region" description="Polar residues" evidence="1">
    <location>
        <begin position="146"/>
        <end position="165"/>
    </location>
</feature>
<accession>A0A0A9B9T3</accession>
<evidence type="ECO:0000313" key="2">
    <source>
        <dbReference type="EMBL" id="JAD57990.1"/>
    </source>
</evidence>
<sequence length="237" mass="25066">MVSTAMATADAPPLPGSLCGTGERAGHPVAKIPPPPSAAAKNPPLPQAKAAVAAYPGVHGRRGPGTGPVRAGIQGGSYSLRHSGVRRQRIRLNPPAPPRLSASPHEPRPSRSWRRCRILLRLHPPLNPMHRRRRRCRRRRHRASSGRPTTRWTSSKPSTCATGAATTLCRAASTSSWPSSAASGGRTTASRIWKPRWTPSGGGSRRTTRCSARGPAAPPQGTTSGCTRSPLKSGAPR</sequence>
<evidence type="ECO:0000256" key="1">
    <source>
        <dbReference type="SAM" id="MobiDB-lite"/>
    </source>
</evidence>
<feature type="region of interest" description="Disordered" evidence="1">
    <location>
        <begin position="128"/>
        <end position="237"/>
    </location>
</feature>
<feature type="compositionally biased region" description="Basic residues" evidence="1">
    <location>
        <begin position="129"/>
        <end position="144"/>
    </location>
</feature>
<feature type="region of interest" description="Disordered" evidence="1">
    <location>
        <begin position="83"/>
        <end position="111"/>
    </location>
</feature>
<reference evidence="2" key="2">
    <citation type="journal article" date="2015" name="Data Brief">
        <title>Shoot transcriptome of the giant reed, Arundo donax.</title>
        <authorList>
            <person name="Barrero R.A."/>
            <person name="Guerrero F.D."/>
            <person name="Moolhuijzen P."/>
            <person name="Goolsby J.A."/>
            <person name="Tidwell J."/>
            <person name="Bellgard S.E."/>
            <person name="Bellgard M.I."/>
        </authorList>
    </citation>
    <scope>NUCLEOTIDE SEQUENCE</scope>
    <source>
        <tissue evidence="2">Shoot tissue taken approximately 20 cm above the soil surface</tissue>
    </source>
</reference>
<reference evidence="2" key="1">
    <citation type="submission" date="2014-09" db="EMBL/GenBank/DDBJ databases">
        <authorList>
            <person name="Magalhaes I.L.F."/>
            <person name="Oliveira U."/>
            <person name="Santos F.R."/>
            <person name="Vidigal T.H.D.A."/>
            <person name="Brescovit A.D."/>
            <person name="Santos A.J."/>
        </authorList>
    </citation>
    <scope>NUCLEOTIDE SEQUENCE</scope>
    <source>
        <tissue evidence="2">Shoot tissue taken approximately 20 cm above the soil surface</tissue>
    </source>
</reference>
<protein>
    <submittedName>
        <fullName evidence="2">Uncharacterized protein</fullName>
    </submittedName>
</protein>
<feature type="region of interest" description="Disordered" evidence="1">
    <location>
        <begin position="1"/>
        <end position="44"/>
    </location>
</feature>
<feature type="compositionally biased region" description="Low complexity" evidence="1">
    <location>
        <begin position="171"/>
        <end position="191"/>
    </location>
</feature>
<dbReference type="EMBL" id="GBRH01239905">
    <property type="protein sequence ID" value="JAD57990.1"/>
    <property type="molecule type" value="Transcribed_RNA"/>
</dbReference>
<name>A0A0A9B9T3_ARUDO</name>
<proteinExistence type="predicted"/>
<dbReference type="AlphaFoldDB" id="A0A0A9B9T3"/>